<feature type="domain" description="Immunoglobulin" evidence="4">
    <location>
        <begin position="695"/>
        <end position="802"/>
    </location>
</feature>
<keyword evidence="2" id="KW-0472">Membrane</keyword>
<dbReference type="OrthoDB" id="6380398at2759"/>
<feature type="domain" description="Immunoglobulin" evidence="4">
    <location>
        <begin position="588"/>
        <end position="687"/>
    </location>
</feature>
<protein>
    <submittedName>
        <fullName evidence="6">Uncharacterized protein LOC113211354 isoform X1</fullName>
    </submittedName>
</protein>
<dbReference type="InterPro" id="IPR003599">
    <property type="entry name" value="Ig_sub"/>
</dbReference>
<feature type="compositionally biased region" description="Polar residues" evidence="1">
    <location>
        <begin position="308"/>
        <end position="319"/>
    </location>
</feature>
<keyword evidence="2" id="KW-0812">Transmembrane</keyword>
<keyword evidence="3" id="KW-0732">Signal</keyword>
<organism evidence="5 6">
    <name type="scientific">Frankliniella occidentalis</name>
    <name type="common">Western flower thrips</name>
    <name type="synonym">Euthrips occidentalis</name>
    <dbReference type="NCBI Taxonomy" id="133901"/>
    <lineage>
        <taxon>Eukaryota</taxon>
        <taxon>Metazoa</taxon>
        <taxon>Ecdysozoa</taxon>
        <taxon>Arthropoda</taxon>
        <taxon>Hexapoda</taxon>
        <taxon>Insecta</taxon>
        <taxon>Pterygota</taxon>
        <taxon>Neoptera</taxon>
        <taxon>Paraneoptera</taxon>
        <taxon>Thysanoptera</taxon>
        <taxon>Terebrantia</taxon>
        <taxon>Thripoidea</taxon>
        <taxon>Thripidae</taxon>
        <taxon>Frankliniella</taxon>
    </lineage>
</organism>
<feature type="domain" description="Immunoglobulin" evidence="4">
    <location>
        <begin position="26"/>
        <end position="136"/>
    </location>
</feature>
<evidence type="ECO:0000313" key="6">
    <source>
        <dbReference type="RefSeq" id="XP_026285491.1"/>
    </source>
</evidence>
<proteinExistence type="predicted"/>
<feature type="region of interest" description="Disordered" evidence="1">
    <location>
        <begin position="864"/>
        <end position="888"/>
    </location>
</feature>
<gene>
    <name evidence="6" type="primary">LOC113211354</name>
</gene>
<keyword evidence="5" id="KW-1185">Reference proteome</keyword>
<accession>A0A6J1T4B6</accession>
<evidence type="ECO:0000256" key="1">
    <source>
        <dbReference type="SAM" id="MobiDB-lite"/>
    </source>
</evidence>
<dbReference type="KEGG" id="foc:113211354"/>
<dbReference type="GeneID" id="113211354"/>
<feature type="region of interest" description="Disordered" evidence="1">
    <location>
        <begin position="308"/>
        <end position="328"/>
    </location>
</feature>
<feature type="compositionally biased region" description="Low complexity" evidence="1">
    <location>
        <begin position="875"/>
        <end position="888"/>
    </location>
</feature>
<sequence length="948" mass="98050">MRTHGRLVLAACILVVSGVSASHVVPSVTTAYVKGRLQLWLAADPPPAPADKPDQPVSLSSCAVRPPGELTFTVLPERPGPDNDAVLKLLGDYGKGLCGVQVQPVSKAHAGTWSLRAEFKAANASAASADAVVTVSEYSDGVLPEKPSVTEGGSGFTLRLVTIGKDLKFTTCGVIPPWSSGAVVPLEPGAAAAAGPDADRLRYFPGNGAAGSLDKGWCAVEVVGVRGKDGGRWILEATVKDTGVVRRGYTAVTVYTPRMAISPSSEMNAEQKETAVMRLVFAETRASGDVQWTGCQAVTPDGAVVQLSGQGPRTASSTDETVRPSGPAGVECGARIGPLEARHAGKWTLVGEAGGEERSASARLAVQEAYRPSASNEVSVMLGARNQPLDCGPEKALFCELRDPAGAVATSSAGPCRHTLERVRTVHNGSWTCSMLLPGYSDAVNDTVVLVLADPVRVVTGVVVPAARTGRTVDAEPPLVLQCRLAGTRACPNALVYCRMDSPSGERHLLKDGVVGSGRYSYAGEGFHRCDCSMAISRPLAPGDIGVWRCVMGFQSSRRAGYVELPGADRSARDTSAAGAGLVAFRSPVDGVVTPGAAATVGCRAPGALAYCWLRTPRGERLSVVDASSADGQPRYAGMGFEFGECGVSIPEASVANHSGTWRCGVGLVGRGGPSIDLEVPVELTVSASLVVPLEVRVVGATGHAATLGCRTLLGDALDYCRFQRPDGLSVHLADAGLTPDGDGSLRYRYLGADGEGGGLAEGYCRLAIAALAEEDYGDWVCAVRVAGEVRGREQTASVVLEPSGGVADAGVVGGAVAAAVLLLAAASFVGYRRFRPRLSRRSPSISSSQTSDAPMAPNLAAASLTTPRGLSQPAVRRTTTRSSARVAATMMPSTRLPARMRGASGARALDEAIGLEPLPRTLPAAPEDSSSSDVDVDVFPAASRKTQ</sequence>
<dbReference type="RefSeq" id="XP_026285491.1">
    <property type="nucleotide sequence ID" value="XM_026429706.2"/>
</dbReference>
<name>A0A6J1T4B6_FRAOC</name>
<feature type="chain" id="PRO_5026715257" evidence="3">
    <location>
        <begin position="22"/>
        <end position="948"/>
    </location>
</feature>
<dbReference type="SMART" id="SM00409">
    <property type="entry name" value="IG"/>
    <property type="match status" value="4"/>
</dbReference>
<evidence type="ECO:0000256" key="3">
    <source>
        <dbReference type="SAM" id="SignalP"/>
    </source>
</evidence>
<keyword evidence="2" id="KW-1133">Transmembrane helix</keyword>
<evidence type="ECO:0000256" key="2">
    <source>
        <dbReference type="SAM" id="Phobius"/>
    </source>
</evidence>
<evidence type="ECO:0000313" key="5">
    <source>
        <dbReference type="Proteomes" id="UP000504606"/>
    </source>
</evidence>
<evidence type="ECO:0000259" key="4">
    <source>
        <dbReference type="SMART" id="SM00409"/>
    </source>
</evidence>
<dbReference type="Proteomes" id="UP000504606">
    <property type="component" value="Unplaced"/>
</dbReference>
<feature type="region of interest" description="Disordered" evidence="1">
    <location>
        <begin position="901"/>
        <end position="948"/>
    </location>
</feature>
<dbReference type="AlphaFoldDB" id="A0A6J1T4B6"/>
<reference evidence="6" key="1">
    <citation type="submission" date="2025-08" db="UniProtKB">
        <authorList>
            <consortium name="RefSeq"/>
        </authorList>
    </citation>
    <scope>IDENTIFICATION</scope>
    <source>
        <tissue evidence="6">Whole organism</tissue>
    </source>
</reference>
<feature type="signal peptide" evidence="3">
    <location>
        <begin position="1"/>
        <end position="21"/>
    </location>
</feature>
<feature type="transmembrane region" description="Helical" evidence="2">
    <location>
        <begin position="810"/>
        <end position="832"/>
    </location>
</feature>
<feature type="domain" description="Immunoglobulin" evidence="4">
    <location>
        <begin position="264"/>
        <end position="367"/>
    </location>
</feature>